<feature type="compositionally biased region" description="Low complexity" evidence="4">
    <location>
        <begin position="221"/>
        <end position="231"/>
    </location>
</feature>
<accession>A0AAV9JWZ8</accession>
<evidence type="ECO:0000256" key="1">
    <source>
        <dbReference type="ARBA" id="ARBA00007584"/>
    </source>
</evidence>
<evidence type="ECO:0000256" key="2">
    <source>
        <dbReference type="ARBA" id="ARBA00023054"/>
    </source>
</evidence>
<feature type="region of interest" description="Disordered" evidence="4">
    <location>
        <begin position="58"/>
        <end position="118"/>
    </location>
</feature>
<gene>
    <name evidence="6" type="ORF">LTR36_003101</name>
</gene>
<keyword evidence="5" id="KW-0732">Signal</keyword>
<reference evidence="6 7" key="1">
    <citation type="submission" date="2021-11" db="EMBL/GenBank/DDBJ databases">
        <title>Black yeast isolated from Biological Soil Crust.</title>
        <authorList>
            <person name="Kurbessoian T."/>
        </authorList>
    </citation>
    <scope>NUCLEOTIDE SEQUENCE [LARGE SCALE GENOMIC DNA]</scope>
    <source>
        <strain evidence="6 7">CCFEE 5522</strain>
    </source>
</reference>
<dbReference type="InterPro" id="IPR010754">
    <property type="entry name" value="OPA3-like"/>
</dbReference>
<evidence type="ECO:0000256" key="5">
    <source>
        <dbReference type="SAM" id="SignalP"/>
    </source>
</evidence>
<name>A0AAV9JWZ8_9PEZI</name>
<dbReference type="AlphaFoldDB" id="A0AAV9JWZ8"/>
<dbReference type="EMBL" id="JAVFHQ010000002">
    <property type="protein sequence ID" value="KAK4550134.1"/>
    <property type="molecule type" value="Genomic_DNA"/>
</dbReference>
<evidence type="ECO:0000256" key="3">
    <source>
        <dbReference type="SAM" id="Coils"/>
    </source>
</evidence>
<comment type="caution">
    <text evidence="6">The sequence shown here is derived from an EMBL/GenBank/DDBJ whole genome shotgun (WGS) entry which is preliminary data.</text>
</comment>
<evidence type="ECO:0000313" key="6">
    <source>
        <dbReference type="EMBL" id="KAK4550134.1"/>
    </source>
</evidence>
<evidence type="ECO:0008006" key="8">
    <source>
        <dbReference type="Google" id="ProtNLM"/>
    </source>
</evidence>
<dbReference type="PANTHER" id="PTHR12499:SF0">
    <property type="entry name" value="OPTIC ATROPHY 3 PROTEIN"/>
    <property type="match status" value="1"/>
</dbReference>
<feature type="chain" id="PRO_5043877627" description="OPA3-like protein" evidence="5">
    <location>
        <begin position="17"/>
        <end position="297"/>
    </location>
</feature>
<keyword evidence="7" id="KW-1185">Reference proteome</keyword>
<feature type="region of interest" description="Disordered" evidence="4">
    <location>
        <begin position="221"/>
        <end position="297"/>
    </location>
</feature>
<sequence>MSLTFKLLSLAIRTAAKPIGNYIKRQTKDHDGFRRFAVTQAQRVHRVDMRMRLGILHDADAQQRMHEREQRAAEDKKRKQESTPTVRTAEEQKEYEEEQAREGERPEDEKKQEKRPKVKIRPLSEAKAIELGANFFSEAFIFAVAAGLLVWDSMRNRAKESARRDDVAERLNELEDEVARLRLKMEPELAELSERVRRAPEREYGWYNPAGWFARSEPVAAEGEEPAVIPGNVPGPAPEKAIKPAATPKAPSSPPTTAAKKSDDTVSPPAAKSKAAEMPAARAPERVDSVAATKKER</sequence>
<feature type="compositionally biased region" description="Basic and acidic residues" evidence="4">
    <location>
        <begin position="58"/>
        <end position="81"/>
    </location>
</feature>
<feature type="compositionally biased region" description="Basic and acidic residues" evidence="4">
    <location>
        <begin position="88"/>
        <end position="112"/>
    </location>
</feature>
<feature type="coiled-coil region" evidence="3">
    <location>
        <begin position="157"/>
        <end position="191"/>
    </location>
</feature>
<evidence type="ECO:0000313" key="7">
    <source>
        <dbReference type="Proteomes" id="UP001324427"/>
    </source>
</evidence>
<dbReference type="GO" id="GO:0005739">
    <property type="term" value="C:mitochondrion"/>
    <property type="evidence" value="ECO:0007669"/>
    <property type="project" value="TreeGrafter"/>
</dbReference>
<keyword evidence="2 3" id="KW-0175">Coiled coil</keyword>
<feature type="compositionally biased region" description="Low complexity" evidence="4">
    <location>
        <begin position="243"/>
        <end position="259"/>
    </location>
</feature>
<dbReference type="Pfam" id="PF07047">
    <property type="entry name" value="OPA3"/>
    <property type="match status" value="1"/>
</dbReference>
<protein>
    <recommendedName>
        <fullName evidence="8">OPA3-like protein</fullName>
    </recommendedName>
</protein>
<evidence type="ECO:0000256" key="4">
    <source>
        <dbReference type="SAM" id="MobiDB-lite"/>
    </source>
</evidence>
<dbReference type="GO" id="GO:0019216">
    <property type="term" value="P:regulation of lipid metabolic process"/>
    <property type="evidence" value="ECO:0007669"/>
    <property type="project" value="TreeGrafter"/>
</dbReference>
<dbReference type="PANTHER" id="PTHR12499">
    <property type="entry name" value="OPTIC ATROPHY 3 PROTEIN OPA3"/>
    <property type="match status" value="1"/>
</dbReference>
<comment type="similarity">
    <text evidence="1">Belongs to the OPA3 family.</text>
</comment>
<dbReference type="Proteomes" id="UP001324427">
    <property type="component" value="Unassembled WGS sequence"/>
</dbReference>
<organism evidence="6 7">
    <name type="scientific">Oleoguttula mirabilis</name>
    <dbReference type="NCBI Taxonomy" id="1507867"/>
    <lineage>
        <taxon>Eukaryota</taxon>
        <taxon>Fungi</taxon>
        <taxon>Dikarya</taxon>
        <taxon>Ascomycota</taxon>
        <taxon>Pezizomycotina</taxon>
        <taxon>Dothideomycetes</taxon>
        <taxon>Dothideomycetidae</taxon>
        <taxon>Mycosphaerellales</taxon>
        <taxon>Teratosphaeriaceae</taxon>
        <taxon>Oleoguttula</taxon>
    </lineage>
</organism>
<feature type="compositionally biased region" description="Low complexity" evidence="4">
    <location>
        <begin position="267"/>
        <end position="282"/>
    </location>
</feature>
<feature type="compositionally biased region" description="Basic and acidic residues" evidence="4">
    <location>
        <begin position="283"/>
        <end position="297"/>
    </location>
</feature>
<feature type="signal peptide" evidence="5">
    <location>
        <begin position="1"/>
        <end position="16"/>
    </location>
</feature>
<proteinExistence type="inferred from homology"/>